<evidence type="ECO:0000313" key="2">
    <source>
        <dbReference type="EMBL" id="TWE07869.1"/>
    </source>
</evidence>
<feature type="transmembrane region" description="Helical" evidence="1">
    <location>
        <begin position="99"/>
        <end position="121"/>
    </location>
</feature>
<gene>
    <name evidence="2" type="ORF">BKA23_3236</name>
</gene>
<name>A0A561DWX4_9MICO</name>
<dbReference type="RefSeq" id="WP_145230306.1">
    <property type="nucleotide sequence ID" value="NZ_VIVQ01000004.1"/>
</dbReference>
<reference evidence="2 3" key="1">
    <citation type="submission" date="2019-06" db="EMBL/GenBank/DDBJ databases">
        <title>Sequencing the genomes of 1000 actinobacteria strains.</title>
        <authorList>
            <person name="Klenk H.-P."/>
        </authorList>
    </citation>
    <scope>NUCLEOTIDE SEQUENCE [LARGE SCALE GENOMIC DNA]</scope>
    <source>
        <strain evidence="2 3">DSM 19560</strain>
    </source>
</reference>
<keyword evidence="1" id="KW-1133">Transmembrane helix</keyword>
<dbReference type="AlphaFoldDB" id="A0A561DWX4"/>
<feature type="transmembrane region" description="Helical" evidence="1">
    <location>
        <begin position="229"/>
        <end position="249"/>
    </location>
</feature>
<keyword evidence="1" id="KW-0472">Membrane</keyword>
<accession>A0A561DWX4</accession>
<feature type="transmembrane region" description="Helical" evidence="1">
    <location>
        <begin position="301"/>
        <end position="321"/>
    </location>
</feature>
<dbReference type="EMBL" id="VIVQ01000004">
    <property type="protein sequence ID" value="TWE07869.1"/>
    <property type="molecule type" value="Genomic_DNA"/>
</dbReference>
<feature type="transmembrane region" description="Helical" evidence="1">
    <location>
        <begin position="28"/>
        <end position="48"/>
    </location>
</feature>
<feature type="transmembrane region" description="Helical" evidence="1">
    <location>
        <begin position="478"/>
        <end position="500"/>
    </location>
</feature>
<keyword evidence="3" id="KW-1185">Reference proteome</keyword>
<protein>
    <submittedName>
        <fullName evidence="2">ABC-2 type transport system permease protein</fullName>
    </submittedName>
</protein>
<dbReference type="OrthoDB" id="3261041at2"/>
<feature type="transmembrane region" description="Helical" evidence="1">
    <location>
        <begin position="333"/>
        <end position="356"/>
    </location>
</feature>
<feature type="transmembrane region" description="Helical" evidence="1">
    <location>
        <begin position="376"/>
        <end position="397"/>
    </location>
</feature>
<evidence type="ECO:0000256" key="1">
    <source>
        <dbReference type="SAM" id="Phobius"/>
    </source>
</evidence>
<proteinExistence type="predicted"/>
<organism evidence="2 3">
    <name type="scientific">Rudaeicoccus suwonensis</name>
    <dbReference type="NCBI Taxonomy" id="657409"/>
    <lineage>
        <taxon>Bacteria</taxon>
        <taxon>Bacillati</taxon>
        <taxon>Actinomycetota</taxon>
        <taxon>Actinomycetes</taxon>
        <taxon>Micrococcales</taxon>
        <taxon>Dermacoccaceae</taxon>
        <taxon>Rudaeicoccus</taxon>
    </lineage>
</organism>
<feature type="transmembrane region" description="Helical" evidence="1">
    <location>
        <begin position="445"/>
        <end position="472"/>
    </location>
</feature>
<evidence type="ECO:0000313" key="3">
    <source>
        <dbReference type="Proteomes" id="UP000318297"/>
    </source>
</evidence>
<comment type="caution">
    <text evidence="2">The sequence shown here is derived from an EMBL/GenBank/DDBJ whole genome shotgun (WGS) entry which is preliminary data.</text>
</comment>
<sequence>MVAVLIRLKVALLRRSLGGSDSRAAGVVIGAIIAALVVTSMAGVAVLLRSAPLDRSNVLVVLGAAGTFAWLMLSLGAFGADATLDPARLSLLPVRARRLLPGLALASLVGVPGILTVALAVEQVIGWSRSVQAAVAALVAAVLGVSTCVLLARTATTALAHALSARRGRELVAVATAVVMSGAVLSYNMLIASGDTSPSRVRVDRSVVVTAGWTPFGWAWAIPWDVARGAWVTAIVHLLLASALVASLLRAWQWLLDKALCSTTTGSVGTVRARADHGTRTGPVGAIARRRLLAWRRDSRLLATLARLLIAPVLFIVAAVVEPDHGAEAVVAPVFLAAFTGVALANDLAFDGVAWWMQVAAGVPGWCDRAGRAVGLAGPLAVVSVALTVALAVGGLLPDGLVWFAPVVSTISCAIALGLLLGAVRPGQAPSRAAGAFASQAGGGAIGCLMYLACVLGPVLASLPVGVAAWFARDSVPGSLVVLLGAVGYGAAALTAGIVFGGRLLDRRAPEILGMLAQFG</sequence>
<feature type="transmembrane region" description="Helical" evidence="1">
    <location>
        <begin position="133"/>
        <end position="152"/>
    </location>
</feature>
<feature type="transmembrane region" description="Helical" evidence="1">
    <location>
        <begin position="203"/>
        <end position="223"/>
    </location>
</feature>
<dbReference type="Proteomes" id="UP000318297">
    <property type="component" value="Unassembled WGS sequence"/>
</dbReference>
<feature type="transmembrane region" description="Helical" evidence="1">
    <location>
        <begin position="172"/>
        <end position="191"/>
    </location>
</feature>
<keyword evidence="1" id="KW-0812">Transmembrane</keyword>
<feature type="transmembrane region" description="Helical" evidence="1">
    <location>
        <begin position="403"/>
        <end position="424"/>
    </location>
</feature>
<feature type="transmembrane region" description="Helical" evidence="1">
    <location>
        <begin position="60"/>
        <end position="79"/>
    </location>
</feature>